<protein>
    <submittedName>
        <fullName evidence="3">Uncharacterized protein</fullName>
    </submittedName>
</protein>
<organism evidence="2 3">
    <name type="scientific">Mesorhabditis belari</name>
    <dbReference type="NCBI Taxonomy" id="2138241"/>
    <lineage>
        <taxon>Eukaryota</taxon>
        <taxon>Metazoa</taxon>
        <taxon>Ecdysozoa</taxon>
        <taxon>Nematoda</taxon>
        <taxon>Chromadorea</taxon>
        <taxon>Rhabditida</taxon>
        <taxon>Rhabditina</taxon>
        <taxon>Rhabditomorpha</taxon>
        <taxon>Rhabditoidea</taxon>
        <taxon>Rhabditidae</taxon>
        <taxon>Mesorhabditinae</taxon>
        <taxon>Mesorhabditis</taxon>
    </lineage>
</organism>
<evidence type="ECO:0000313" key="2">
    <source>
        <dbReference type="Proteomes" id="UP000887575"/>
    </source>
</evidence>
<keyword evidence="2" id="KW-1185">Reference proteome</keyword>
<dbReference type="WBParaSite" id="MBELARI_LOCUS16561">
    <property type="protein sequence ID" value="MBELARI_LOCUS16561"/>
    <property type="gene ID" value="MBELARI_LOCUS16561"/>
</dbReference>
<feature type="transmembrane region" description="Helical" evidence="1">
    <location>
        <begin position="6"/>
        <end position="24"/>
    </location>
</feature>
<keyword evidence="1" id="KW-0812">Transmembrane</keyword>
<accession>A0AAF3ERA8</accession>
<evidence type="ECO:0000313" key="3">
    <source>
        <dbReference type="WBParaSite" id="MBELARI_LOCUS16561"/>
    </source>
</evidence>
<keyword evidence="1" id="KW-0472">Membrane</keyword>
<name>A0AAF3ERA8_9BILA</name>
<dbReference type="InterPro" id="IPR052501">
    <property type="entry name" value="Alpha-1-2_FucT"/>
</dbReference>
<dbReference type="AlphaFoldDB" id="A0AAF3ERA8"/>
<proteinExistence type="predicted"/>
<keyword evidence="1" id="KW-1133">Transmembrane helix</keyword>
<reference evidence="3" key="1">
    <citation type="submission" date="2024-02" db="UniProtKB">
        <authorList>
            <consortium name="WormBaseParasite"/>
        </authorList>
    </citation>
    <scope>IDENTIFICATION</scope>
</reference>
<dbReference type="PANTHER" id="PTHR22898">
    <property type="entry name" value="UNCHARACTERIZED GLYCOSOL TRANSFERASE-RELATED"/>
    <property type="match status" value="1"/>
</dbReference>
<dbReference type="Proteomes" id="UP000887575">
    <property type="component" value="Unassembled WGS sequence"/>
</dbReference>
<sequence>MASGESIWKVLVFVVIVTYVCYITEISNFYPDWNFATNLRPSFIDKIASVVRAEDSREEIEMTAASGELSNKERLELIYKELPEGREKSKRYFSLPLTTTWSGGGVGNQLFEVFALLGLSNSSHRTPLVFQKNGSVLGKMLARIRLHFPALIEQITLVSNPAILENTTDVALHRKGCCRYWPIDELLEKNTSAVVSGRGIYFQSHLYWIHIRPSLLKWMTPSEFAANETKYAFRERDLVEGQVLCVHARRGNFLHTRQAASEANFTQSATKYIIKKYLKKKPGPITVLLFSNDLSWMRETYSEIYRNKNDNESFVQVGNVLYILVDNLSAFNTLIVAKDYCDNFLITAAASTYAYMMSFLAKNGRAKVFYAEHFATPYNTLPRHFNPKEFHLPHWIPLRLLDNLDITQISRDEIQPWATTSRPTTKKANG</sequence>
<evidence type="ECO:0000256" key="1">
    <source>
        <dbReference type="SAM" id="Phobius"/>
    </source>
</evidence>
<dbReference type="PANTHER" id="PTHR22898:SF3">
    <property type="entry name" value="ALPHA-1,2-FUCOSYLTRANSFERASE-RELATED"/>
    <property type="match status" value="1"/>
</dbReference>